<feature type="transmembrane region" description="Helical" evidence="6">
    <location>
        <begin position="384"/>
        <end position="402"/>
    </location>
</feature>
<feature type="transmembrane region" description="Helical" evidence="6">
    <location>
        <begin position="65"/>
        <end position="90"/>
    </location>
</feature>
<dbReference type="GeneID" id="89972141"/>
<evidence type="ECO:0000259" key="7">
    <source>
        <dbReference type="PROSITE" id="PS50850"/>
    </source>
</evidence>
<dbReference type="InterPro" id="IPR011701">
    <property type="entry name" value="MFS"/>
</dbReference>
<comment type="subcellular location">
    <subcellularLocation>
        <location evidence="1">Membrane</location>
        <topology evidence="1">Multi-pass membrane protein</topology>
    </subcellularLocation>
</comment>
<feature type="transmembrane region" description="Helical" evidence="6">
    <location>
        <begin position="192"/>
        <end position="214"/>
    </location>
</feature>
<feature type="transmembrane region" description="Helical" evidence="6">
    <location>
        <begin position="166"/>
        <end position="185"/>
    </location>
</feature>
<feature type="compositionally biased region" description="Polar residues" evidence="5">
    <location>
        <begin position="34"/>
        <end position="47"/>
    </location>
</feature>
<evidence type="ECO:0000313" key="8">
    <source>
        <dbReference type="EMBL" id="KAK5049843.1"/>
    </source>
</evidence>
<feature type="transmembrane region" description="Helical" evidence="6">
    <location>
        <begin position="409"/>
        <end position="427"/>
    </location>
</feature>
<feature type="transmembrane region" description="Helical" evidence="6">
    <location>
        <begin position="526"/>
        <end position="546"/>
    </location>
</feature>
<protein>
    <recommendedName>
        <fullName evidence="7">Major facilitator superfamily (MFS) profile domain-containing protein</fullName>
    </recommendedName>
</protein>
<evidence type="ECO:0000256" key="2">
    <source>
        <dbReference type="ARBA" id="ARBA00022692"/>
    </source>
</evidence>
<feature type="transmembrane region" description="Helical" evidence="6">
    <location>
        <begin position="136"/>
        <end position="160"/>
    </location>
</feature>
<evidence type="ECO:0000256" key="4">
    <source>
        <dbReference type="ARBA" id="ARBA00023136"/>
    </source>
</evidence>
<keyword evidence="9" id="KW-1185">Reference proteome</keyword>
<feature type="transmembrane region" description="Helical" evidence="6">
    <location>
        <begin position="342"/>
        <end position="364"/>
    </location>
</feature>
<dbReference type="Proteomes" id="UP001358417">
    <property type="component" value="Unassembled WGS sequence"/>
</dbReference>
<dbReference type="Gene3D" id="1.20.1250.20">
    <property type="entry name" value="MFS general substrate transporter like domains"/>
    <property type="match status" value="1"/>
</dbReference>
<evidence type="ECO:0000256" key="6">
    <source>
        <dbReference type="SAM" id="Phobius"/>
    </source>
</evidence>
<dbReference type="GO" id="GO:0016020">
    <property type="term" value="C:membrane"/>
    <property type="evidence" value="ECO:0007669"/>
    <property type="project" value="UniProtKB-SubCell"/>
</dbReference>
<dbReference type="Pfam" id="PF07690">
    <property type="entry name" value="MFS_1"/>
    <property type="match status" value="1"/>
</dbReference>
<accession>A0AAV9N543</accession>
<gene>
    <name evidence="8" type="ORF">LTR84_003961</name>
</gene>
<name>A0AAV9N543_9EURO</name>
<dbReference type="SUPFAM" id="SSF103473">
    <property type="entry name" value="MFS general substrate transporter"/>
    <property type="match status" value="1"/>
</dbReference>
<evidence type="ECO:0000313" key="9">
    <source>
        <dbReference type="Proteomes" id="UP001358417"/>
    </source>
</evidence>
<dbReference type="GO" id="GO:0022857">
    <property type="term" value="F:transmembrane transporter activity"/>
    <property type="evidence" value="ECO:0007669"/>
    <property type="project" value="InterPro"/>
</dbReference>
<feature type="region of interest" description="Disordered" evidence="5">
    <location>
        <begin position="1"/>
        <end position="58"/>
    </location>
</feature>
<dbReference type="Gene3D" id="1.20.1720.10">
    <property type="entry name" value="Multidrug resistance protein D"/>
    <property type="match status" value="1"/>
</dbReference>
<dbReference type="PANTHER" id="PTHR42718">
    <property type="entry name" value="MAJOR FACILITATOR SUPERFAMILY MULTIDRUG TRANSPORTER MFSC"/>
    <property type="match status" value="1"/>
</dbReference>
<feature type="transmembrane region" description="Helical" evidence="6">
    <location>
        <begin position="110"/>
        <end position="129"/>
    </location>
</feature>
<keyword evidence="2 6" id="KW-0812">Transmembrane</keyword>
<evidence type="ECO:0000256" key="3">
    <source>
        <dbReference type="ARBA" id="ARBA00022989"/>
    </source>
</evidence>
<feature type="domain" description="Major facilitator superfamily (MFS) profile" evidence="7">
    <location>
        <begin position="68"/>
        <end position="550"/>
    </location>
</feature>
<feature type="transmembrane region" description="Helical" evidence="6">
    <location>
        <begin position="220"/>
        <end position="243"/>
    </location>
</feature>
<sequence>MSITTTGTELSVLSPNRLSEGKTTELDGTPAFNAITQASTTPDSAHSSRGEPPSRPQRPNSPLHIFLAVFQLCMINFLSSFTNGIITVGLPTIARALSLPRSLYLWPSSVYGLTSGATLLLAGSIADLIGARRVELFGCVLLSAFTLACGFSQTGIQLVVFRALQGIAMSMHLPASVSLVAAAVPQGKARNVSFGCLGMSQPLGFSAGLVISGIVIEKAGWRSCFYISGGAIVIATVAGFWSLPKAPLEAPQVLENTDRTPLVIRLWKEIDWIGGVIASAGLALLSYVLAILSANLSDIHKPSTAVMLTLSLVLLLAFPLWMQHRARVGKPVLIPNVIWKKIPFTSTCIMVALSYGVMNSMELFSSLYFQEIQNTSTLFTSLRLLPSLVVGTVLNLTVGIFVDKIPARWLVAVSSMLCAVAPLLMAIADPKWSYWYMQFWAQVLSPMSGDVLFTVGLLIVSDNFPEQMQALAGAVFNTVAQFGMSLGVGLCQVVALGVSGADSSSGHAGSGNDKTEDAQSLRGYQASFWTMFAIMITCSLVAIAGLRKAGRVGVKRD</sequence>
<evidence type="ECO:0000256" key="1">
    <source>
        <dbReference type="ARBA" id="ARBA00004141"/>
    </source>
</evidence>
<dbReference type="PROSITE" id="PS50850">
    <property type="entry name" value="MFS"/>
    <property type="match status" value="1"/>
</dbReference>
<comment type="caution">
    <text evidence="8">The sequence shown here is derived from an EMBL/GenBank/DDBJ whole genome shotgun (WGS) entry which is preliminary data.</text>
</comment>
<evidence type="ECO:0000256" key="5">
    <source>
        <dbReference type="SAM" id="MobiDB-lite"/>
    </source>
</evidence>
<keyword evidence="4 6" id="KW-0472">Membrane</keyword>
<dbReference type="InterPro" id="IPR020846">
    <property type="entry name" value="MFS_dom"/>
</dbReference>
<feature type="transmembrane region" description="Helical" evidence="6">
    <location>
        <begin position="272"/>
        <end position="292"/>
    </location>
</feature>
<proteinExistence type="predicted"/>
<organism evidence="8 9">
    <name type="scientific">Exophiala bonariae</name>
    <dbReference type="NCBI Taxonomy" id="1690606"/>
    <lineage>
        <taxon>Eukaryota</taxon>
        <taxon>Fungi</taxon>
        <taxon>Dikarya</taxon>
        <taxon>Ascomycota</taxon>
        <taxon>Pezizomycotina</taxon>
        <taxon>Eurotiomycetes</taxon>
        <taxon>Chaetothyriomycetidae</taxon>
        <taxon>Chaetothyriales</taxon>
        <taxon>Herpotrichiellaceae</taxon>
        <taxon>Exophiala</taxon>
    </lineage>
</organism>
<dbReference type="InterPro" id="IPR036259">
    <property type="entry name" value="MFS_trans_sf"/>
</dbReference>
<keyword evidence="3 6" id="KW-1133">Transmembrane helix</keyword>
<dbReference type="RefSeq" id="XP_064704653.1">
    <property type="nucleotide sequence ID" value="XM_064847541.1"/>
</dbReference>
<dbReference type="AlphaFoldDB" id="A0AAV9N543"/>
<feature type="transmembrane region" description="Helical" evidence="6">
    <location>
        <begin position="439"/>
        <end position="459"/>
    </location>
</feature>
<dbReference type="EMBL" id="JAVRRD010000018">
    <property type="protein sequence ID" value="KAK5049843.1"/>
    <property type="molecule type" value="Genomic_DNA"/>
</dbReference>
<dbReference type="PANTHER" id="PTHR42718:SF27">
    <property type="entry name" value="TRANSPORTER, PUTATIVE-RELATED"/>
    <property type="match status" value="1"/>
</dbReference>
<feature type="compositionally biased region" description="Polar residues" evidence="5">
    <location>
        <begin position="1"/>
        <end position="17"/>
    </location>
</feature>
<feature type="transmembrane region" description="Helical" evidence="6">
    <location>
        <begin position="304"/>
        <end position="322"/>
    </location>
</feature>
<feature type="transmembrane region" description="Helical" evidence="6">
    <location>
        <begin position="471"/>
        <end position="495"/>
    </location>
</feature>
<reference evidence="8 9" key="1">
    <citation type="submission" date="2023-08" db="EMBL/GenBank/DDBJ databases">
        <title>Black Yeasts Isolated from many extreme environments.</title>
        <authorList>
            <person name="Coleine C."/>
            <person name="Stajich J.E."/>
            <person name="Selbmann L."/>
        </authorList>
    </citation>
    <scope>NUCLEOTIDE SEQUENCE [LARGE SCALE GENOMIC DNA]</scope>
    <source>
        <strain evidence="8 9">CCFEE 5792</strain>
    </source>
</reference>